<gene>
    <name evidence="2" type="ORF">PIB30_056884</name>
</gene>
<feature type="compositionally biased region" description="Acidic residues" evidence="1">
    <location>
        <begin position="9"/>
        <end position="26"/>
    </location>
</feature>
<protein>
    <submittedName>
        <fullName evidence="2">Uncharacterized protein</fullName>
    </submittedName>
</protein>
<dbReference type="EMBL" id="JASCZI010181702">
    <property type="protein sequence ID" value="MED6185416.1"/>
    <property type="molecule type" value="Genomic_DNA"/>
</dbReference>
<evidence type="ECO:0000313" key="2">
    <source>
        <dbReference type="EMBL" id="MED6185416.1"/>
    </source>
</evidence>
<organism evidence="2 3">
    <name type="scientific">Stylosanthes scabra</name>
    <dbReference type="NCBI Taxonomy" id="79078"/>
    <lineage>
        <taxon>Eukaryota</taxon>
        <taxon>Viridiplantae</taxon>
        <taxon>Streptophyta</taxon>
        <taxon>Embryophyta</taxon>
        <taxon>Tracheophyta</taxon>
        <taxon>Spermatophyta</taxon>
        <taxon>Magnoliopsida</taxon>
        <taxon>eudicotyledons</taxon>
        <taxon>Gunneridae</taxon>
        <taxon>Pentapetalae</taxon>
        <taxon>rosids</taxon>
        <taxon>fabids</taxon>
        <taxon>Fabales</taxon>
        <taxon>Fabaceae</taxon>
        <taxon>Papilionoideae</taxon>
        <taxon>50 kb inversion clade</taxon>
        <taxon>dalbergioids sensu lato</taxon>
        <taxon>Dalbergieae</taxon>
        <taxon>Pterocarpus clade</taxon>
        <taxon>Stylosanthes</taxon>
    </lineage>
</organism>
<proteinExistence type="predicted"/>
<feature type="region of interest" description="Disordered" evidence="1">
    <location>
        <begin position="94"/>
        <end position="120"/>
    </location>
</feature>
<name>A0ABU6WHQ1_9FABA</name>
<accession>A0ABU6WHQ1</accession>
<reference evidence="2 3" key="1">
    <citation type="journal article" date="2023" name="Plants (Basel)">
        <title>Bridging the Gap: Combining Genomics and Transcriptomics Approaches to Understand Stylosanthes scabra, an Orphan Legume from the Brazilian Caatinga.</title>
        <authorList>
            <person name="Ferreira-Neto J.R.C."/>
            <person name="da Silva M.D."/>
            <person name="Binneck E."/>
            <person name="de Melo N.F."/>
            <person name="da Silva R.H."/>
            <person name="de Melo A.L.T.M."/>
            <person name="Pandolfi V."/>
            <person name="Bustamante F.O."/>
            <person name="Brasileiro-Vidal A.C."/>
            <person name="Benko-Iseppon A.M."/>
        </authorList>
    </citation>
    <scope>NUCLEOTIDE SEQUENCE [LARGE SCALE GENOMIC DNA]</scope>
    <source>
        <tissue evidence="2">Leaves</tissue>
    </source>
</reference>
<feature type="region of interest" description="Disordered" evidence="1">
    <location>
        <begin position="1"/>
        <end position="42"/>
    </location>
</feature>
<dbReference type="Proteomes" id="UP001341840">
    <property type="component" value="Unassembled WGS sequence"/>
</dbReference>
<sequence>MDPPKKEEEVEEEAEEEEEEEEEATLEMDKGKSAGEPEGQSYLVRDAAETAARLIAEAEHKEELADQAFKEMKIAQDLAEESIIQLQVLKDIQQKTSRGEKVHSLNDDQGNESQKDDKDK</sequence>
<comment type="caution">
    <text evidence="2">The sequence shown here is derived from an EMBL/GenBank/DDBJ whole genome shotgun (WGS) entry which is preliminary data.</text>
</comment>
<evidence type="ECO:0000313" key="3">
    <source>
        <dbReference type="Proteomes" id="UP001341840"/>
    </source>
</evidence>
<feature type="compositionally biased region" description="Basic and acidic residues" evidence="1">
    <location>
        <begin position="97"/>
        <end position="106"/>
    </location>
</feature>
<keyword evidence="3" id="KW-1185">Reference proteome</keyword>
<evidence type="ECO:0000256" key="1">
    <source>
        <dbReference type="SAM" id="MobiDB-lite"/>
    </source>
</evidence>